<proteinExistence type="inferred from homology"/>
<dbReference type="SUPFAM" id="SSF111369">
    <property type="entry name" value="HlyD-like secretion proteins"/>
    <property type="match status" value="2"/>
</dbReference>
<name>M8E1H1_9BACL</name>
<dbReference type="EMBL" id="APBN01000003">
    <property type="protein sequence ID" value="EMT53101.1"/>
    <property type="molecule type" value="Genomic_DNA"/>
</dbReference>
<evidence type="ECO:0008006" key="9">
    <source>
        <dbReference type="Google" id="ProtNLM"/>
    </source>
</evidence>
<keyword evidence="2" id="KW-0175">Coiled coil</keyword>
<dbReference type="InterPro" id="IPR058637">
    <property type="entry name" value="YknX-like_C"/>
</dbReference>
<feature type="signal peptide" evidence="3">
    <location>
        <begin position="1"/>
        <end position="30"/>
    </location>
</feature>
<feature type="domain" description="CusB-like beta-barrel" evidence="5">
    <location>
        <begin position="261"/>
        <end position="333"/>
    </location>
</feature>
<comment type="caution">
    <text evidence="7">The sequence shown here is derived from an EMBL/GenBank/DDBJ whole genome shotgun (WGS) entry which is preliminary data.</text>
</comment>
<dbReference type="Gene3D" id="2.40.30.170">
    <property type="match status" value="1"/>
</dbReference>
<dbReference type="Gene3D" id="1.10.287.470">
    <property type="entry name" value="Helix hairpin bin"/>
    <property type="match status" value="2"/>
</dbReference>
<dbReference type="FunFam" id="2.40.30.170:FF:000010">
    <property type="entry name" value="Efflux RND transporter periplasmic adaptor subunit"/>
    <property type="match status" value="1"/>
</dbReference>
<organism evidence="7 8">
    <name type="scientific">Brevibacillus borstelensis AK1</name>
    <dbReference type="NCBI Taxonomy" id="1300222"/>
    <lineage>
        <taxon>Bacteria</taxon>
        <taxon>Bacillati</taxon>
        <taxon>Bacillota</taxon>
        <taxon>Bacilli</taxon>
        <taxon>Bacillales</taxon>
        <taxon>Paenibacillaceae</taxon>
        <taxon>Brevibacillus</taxon>
    </lineage>
</organism>
<evidence type="ECO:0000313" key="7">
    <source>
        <dbReference type="EMBL" id="EMT53101.1"/>
    </source>
</evidence>
<evidence type="ECO:0000313" key="8">
    <source>
        <dbReference type="Proteomes" id="UP000012081"/>
    </source>
</evidence>
<feature type="coiled-coil region" evidence="2">
    <location>
        <begin position="95"/>
        <end position="219"/>
    </location>
</feature>
<dbReference type="GO" id="GO:0015562">
    <property type="term" value="F:efflux transmembrane transporter activity"/>
    <property type="evidence" value="ECO:0007669"/>
    <property type="project" value="TreeGrafter"/>
</dbReference>
<keyword evidence="3" id="KW-0732">Signal</keyword>
<evidence type="ECO:0000256" key="2">
    <source>
        <dbReference type="SAM" id="Coils"/>
    </source>
</evidence>
<dbReference type="Pfam" id="PF25954">
    <property type="entry name" value="Beta-barrel_RND_2"/>
    <property type="match status" value="1"/>
</dbReference>
<evidence type="ECO:0000259" key="5">
    <source>
        <dbReference type="Pfam" id="PF25954"/>
    </source>
</evidence>
<sequence>MNKARQWKTLGTVLAAVSLIAAGCSEPSSAGPSESAPVVKVWKADMAGTSAISNGKIAAADEIQVVSKLSGKVAQVNVKEGSVVKKGDILVTLEATDYLEQMKQAEAAIASAQARLHDTQAGARTQELQRLASGVEQAKATLQVAENTANRMKALFDSGAISQAEYEKTTLDLEKARTALDQAQAQYDLAKEGPTSNTIAALQAEVSRLQSSLELAKNTYQNTMIQSPISGIVAKKNIDPGEMAQPGAPLLVLVNMDQVKVEASVPQEQINQIKVGAPVDVKVNSLGGKVLKGTVEFVSPISDANSSSFPIKVTVDNKDGELRAGMLAEVYLPNQAEASNSWKVPASSIVTKDNKHYVFKVDQDVVHQVEVSVGETSGEWTSVTQGVNQNDRLVLTPTDSLAEGSKVIVN</sequence>
<dbReference type="InterPro" id="IPR006143">
    <property type="entry name" value="RND_pump_MFP"/>
</dbReference>
<dbReference type="GO" id="GO:1990281">
    <property type="term" value="C:efflux pump complex"/>
    <property type="evidence" value="ECO:0007669"/>
    <property type="project" value="TreeGrafter"/>
</dbReference>
<gene>
    <name evidence="7" type="ORF">I532_09997</name>
</gene>
<dbReference type="Gene3D" id="2.40.50.100">
    <property type="match status" value="1"/>
</dbReference>
<dbReference type="PANTHER" id="PTHR30469">
    <property type="entry name" value="MULTIDRUG RESISTANCE PROTEIN MDTA"/>
    <property type="match status" value="1"/>
</dbReference>
<dbReference type="PATRIC" id="fig|1300222.3.peg.2064"/>
<dbReference type="Pfam" id="PF25881">
    <property type="entry name" value="HH_YBHG"/>
    <property type="match status" value="1"/>
</dbReference>
<evidence type="ECO:0000256" key="3">
    <source>
        <dbReference type="SAM" id="SignalP"/>
    </source>
</evidence>
<dbReference type="STRING" id="1300222.I532_09997"/>
<feature type="chain" id="PRO_5004095621" description="Efflux system" evidence="3">
    <location>
        <begin position="31"/>
        <end position="410"/>
    </location>
</feature>
<dbReference type="Gene3D" id="2.40.420.20">
    <property type="match status" value="1"/>
</dbReference>
<dbReference type="PROSITE" id="PS51257">
    <property type="entry name" value="PROKAR_LIPOPROTEIN"/>
    <property type="match status" value="1"/>
</dbReference>
<dbReference type="Pfam" id="PF25989">
    <property type="entry name" value="YknX_C"/>
    <property type="match status" value="1"/>
</dbReference>
<keyword evidence="8" id="KW-1185">Reference proteome</keyword>
<dbReference type="InterPro" id="IPR058792">
    <property type="entry name" value="Beta-barrel_RND_2"/>
</dbReference>
<feature type="domain" description="YknX-like C-terminal permuted SH3-like" evidence="6">
    <location>
        <begin position="343"/>
        <end position="409"/>
    </location>
</feature>
<feature type="domain" description="YbhG-like alpha-helical hairpin" evidence="4">
    <location>
        <begin position="94"/>
        <end position="218"/>
    </location>
</feature>
<evidence type="ECO:0000259" key="6">
    <source>
        <dbReference type="Pfam" id="PF25989"/>
    </source>
</evidence>
<evidence type="ECO:0000256" key="1">
    <source>
        <dbReference type="ARBA" id="ARBA00009477"/>
    </source>
</evidence>
<dbReference type="Proteomes" id="UP000012081">
    <property type="component" value="Unassembled WGS sequence"/>
</dbReference>
<dbReference type="RefSeq" id="WP_003387977.1">
    <property type="nucleotide sequence ID" value="NZ_APBN01000003.1"/>
</dbReference>
<comment type="similarity">
    <text evidence="1">Belongs to the membrane fusion protein (MFP) (TC 8.A.1) family.</text>
</comment>
<dbReference type="AlphaFoldDB" id="M8E1H1"/>
<accession>M8E1H1</accession>
<dbReference type="NCBIfam" id="TIGR01730">
    <property type="entry name" value="RND_mfp"/>
    <property type="match status" value="1"/>
</dbReference>
<evidence type="ECO:0000259" key="4">
    <source>
        <dbReference type="Pfam" id="PF25881"/>
    </source>
</evidence>
<protein>
    <recommendedName>
        <fullName evidence="9">Efflux system</fullName>
    </recommendedName>
</protein>
<dbReference type="OrthoDB" id="9810430at2"/>
<dbReference type="InterPro" id="IPR059052">
    <property type="entry name" value="HH_YbhG-like"/>
</dbReference>
<reference evidence="7 8" key="1">
    <citation type="submission" date="2013-03" db="EMBL/GenBank/DDBJ databases">
        <title>Assembly of a new bacterial strain Brevibacillus borstelensis AK1.</title>
        <authorList>
            <person name="Rajan I."/>
            <person name="PoliReddy D."/>
            <person name="Sugumar T."/>
            <person name="Rathinam K."/>
            <person name="Alqarawi S."/>
            <person name="Khalil A.B."/>
            <person name="Sivakumar N."/>
        </authorList>
    </citation>
    <scope>NUCLEOTIDE SEQUENCE [LARGE SCALE GENOMIC DNA]</scope>
    <source>
        <strain evidence="7 8">AK1</strain>
    </source>
</reference>
<dbReference type="PANTHER" id="PTHR30469:SF15">
    <property type="entry name" value="HLYD FAMILY OF SECRETION PROTEINS"/>
    <property type="match status" value="1"/>
</dbReference>